<evidence type="ECO:0000313" key="2">
    <source>
        <dbReference type="EMBL" id="KAA6390027.1"/>
    </source>
</evidence>
<dbReference type="AlphaFoldDB" id="A0A5J4W536"/>
<name>A0A5J4W536_9EUKA</name>
<protein>
    <submittedName>
        <fullName evidence="2">Uncharacterized protein</fullName>
    </submittedName>
</protein>
<organism evidence="2 3">
    <name type="scientific">Streblomastix strix</name>
    <dbReference type="NCBI Taxonomy" id="222440"/>
    <lineage>
        <taxon>Eukaryota</taxon>
        <taxon>Metamonada</taxon>
        <taxon>Preaxostyla</taxon>
        <taxon>Oxymonadida</taxon>
        <taxon>Streblomastigidae</taxon>
        <taxon>Streblomastix</taxon>
    </lineage>
</organism>
<dbReference type="EMBL" id="SNRW01003372">
    <property type="protein sequence ID" value="KAA6390027.1"/>
    <property type="molecule type" value="Genomic_DNA"/>
</dbReference>
<accession>A0A5J4W536</accession>
<sequence>MSASTPGNGGGTQESVQEGVFLEFRAPGPTGTTKSIGNGGNKSPLFFDRGGSASARASNAGAEAARGEKKFAEVRAAPRGEGSNSNFEHGTSEVHGEEFQRALASAPILARSQSARVDANCSSHTTWTSGQVGQSPNTSTTTVPDLSPKSKSDFQAQSPPLSPNQKAPKRQPTRFYILPNIMNPKYQSRSRSVLPSPTQPIQLLSESLSKKMALYYPDFLRPLPPQQEEEGQQQFSPQLGAKQVPFVPSFQSNSNTSSTTSKIQVNALYSKLGKQQRQLSNQSTSSFALASN</sequence>
<reference evidence="2 3" key="1">
    <citation type="submission" date="2019-03" db="EMBL/GenBank/DDBJ databases">
        <title>Single cell metagenomics reveals metabolic interactions within the superorganism composed of flagellate Streblomastix strix and complex community of Bacteroidetes bacteria on its surface.</title>
        <authorList>
            <person name="Treitli S.C."/>
            <person name="Kolisko M."/>
            <person name="Husnik F."/>
            <person name="Keeling P."/>
            <person name="Hampl V."/>
        </authorList>
    </citation>
    <scope>NUCLEOTIDE SEQUENCE [LARGE SCALE GENOMIC DNA]</scope>
    <source>
        <strain evidence="2">ST1C</strain>
    </source>
</reference>
<feature type="non-terminal residue" evidence="2">
    <location>
        <position position="292"/>
    </location>
</feature>
<proteinExistence type="predicted"/>
<dbReference type="Proteomes" id="UP000324800">
    <property type="component" value="Unassembled WGS sequence"/>
</dbReference>
<evidence type="ECO:0000256" key="1">
    <source>
        <dbReference type="SAM" id="MobiDB-lite"/>
    </source>
</evidence>
<feature type="compositionally biased region" description="Basic and acidic residues" evidence="1">
    <location>
        <begin position="65"/>
        <end position="78"/>
    </location>
</feature>
<feature type="compositionally biased region" description="Low complexity" evidence="1">
    <location>
        <begin position="49"/>
        <end position="64"/>
    </location>
</feature>
<evidence type="ECO:0000313" key="3">
    <source>
        <dbReference type="Proteomes" id="UP000324800"/>
    </source>
</evidence>
<feature type="region of interest" description="Disordered" evidence="1">
    <location>
        <begin position="223"/>
        <end position="260"/>
    </location>
</feature>
<feature type="region of interest" description="Disordered" evidence="1">
    <location>
        <begin position="25"/>
        <end position="98"/>
    </location>
</feature>
<feature type="region of interest" description="Disordered" evidence="1">
    <location>
        <begin position="112"/>
        <end position="181"/>
    </location>
</feature>
<comment type="caution">
    <text evidence="2">The sequence shown here is derived from an EMBL/GenBank/DDBJ whole genome shotgun (WGS) entry which is preliminary data.</text>
</comment>
<feature type="compositionally biased region" description="Polar residues" evidence="1">
    <location>
        <begin position="153"/>
        <end position="165"/>
    </location>
</feature>
<gene>
    <name evidence="2" type="ORF">EZS28_014444</name>
</gene>
<feature type="compositionally biased region" description="Polar residues" evidence="1">
    <location>
        <begin position="112"/>
        <end position="144"/>
    </location>
</feature>